<dbReference type="Gene3D" id="2.30.330.10">
    <property type="entry name" value="SpoA-like"/>
    <property type="match status" value="1"/>
</dbReference>
<evidence type="ECO:0000313" key="9">
    <source>
        <dbReference type="Proteomes" id="UP000305202"/>
    </source>
</evidence>
<evidence type="ECO:0000259" key="6">
    <source>
        <dbReference type="Pfam" id="PF26294"/>
    </source>
</evidence>
<dbReference type="InterPro" id="IPR058805">
    <property type="entry name" value="SpaO_FliMN_C_rel"/>
</dbReference>
<comment type="similarity">
    <text evidence="1">Belongs to the FliN/MopA/SpaO family.</text>
</comment>
<dbReference type="PANTHER" id="PTHR30034">
    <property type="entry name" value="FLAGELLAR MOTOR SWITCH PROTEIN FLIM"/>
    <property type="match status" value="1"/>
</dbReference>
<dbReference type="SUPFAM" id="SSF101801">
    <property type="entry name" value="Surface presentation of antigens (SPOA)"/>
    <property type="match status" value="1"/>
</dbReference>
<dbReference type="Pfam" id="PF26294">
    <property type="entry name" value="SpaO_N"/>
    <property type="match status" value="1"/>
</dbReference>
<name>A0ABY2SJD2_9HYPH</name>
<evidence type="ECO:0000256" key="1">
    <source>
        <dbReference type="ARBA" id="ARBA00009226"/>
    </source>
</evidence>
<dbReference type="EMBL" id="SZPQ01000022">
    <property type="protein sequence ID" value="TKI05081.1"/>
    <property type="molecule type" value="Genomic_DNA"/>
</dbReference>
<dbReference type="Pfam" id="PF26304">
    <property type="entry name" value="FliMN_C_rel"/>
    <property type="match status" value="1"/>
</dbReference>
<evidence type="ECO:0000256" key="3">
    <source>
        <dbReference type="ARBA" id="ARBA00023026"/>
    </source>
</evidence>
<feature type="region of interest" description="Disordered" evidence="4">
    <location>
        <begin position="1"/>
        <end position="59"/>
    </location>
</feature>
<dbReference type="InterPro" id="IPR058804">
    <property type="entry name" value="SpaO_N"/>
</dbReference>
<dbReference type="InterPro" id="IPR013385">
    <property type="entry name" value="T3SS_SpaO/YscQ/SpaO"/>
</dbReference>
<sequence>MRRAEQRANRHERDGRAHAQQPQYLRQSAGASGRGRGVCDPARGGRAATARTARGWPGGGKSVTSLRLRRLSRSETAWRLILAGWRDRGIVTQFGPPAVASRHLAVSADNGAWRGRLDPRQWLAGVYPELAALADSARDEESILALFNSQDRPLSFAHPGLPYKALKAEGLTPGDDITTPLPCLAARECPVWLTGVSDALALLPNTPVRGLLAVTLPVEWLIGSSRLPAGMAAKLSPGDVLLINRPCRRVRSQGVTIGIFRHNEEKIMTDEYHQDDPAADGAFTAMPDVDPISAALREVPLKVEFILQRRFLSIGELQQLYAGKVLELEPGVEKRIEIRANGRLLARGELVQLEDRLGVEVSDLYLDQAHDQ</sequence>
<dbReference type="Proteomes" id="UP000305202">
    <property type="component" value="Unassembled WGS sequence"/>
</dbReference>
<feature type="compositionally biased region" description="Basic and acidic residues" evidence="4">
    <location>
        <begin position="1"/>
        <end position="17"/>
    </location>
</feature>
<organism evidence="8 9">
    <name type="scientific">Martelella alba</name>
    <dbReference type="NCBI Taxonomy" id="2590451"/>
    <lineage>
        <taxon>Bacteria</taxon>
        <taxon>Pseudomonadati</taxon>
        <taxon>Pseudomonadota</taxon>
        <taxon>Alphaproteobacteria</taxon>
        <taxon>Hyphomicrobiales</taxon>
        <taxon>Aurantimonadaceae</taxon>
        <taxon>Martelella</taxon>
    </lineage>
</organism>
<dbReference type="InterPro" id="IPR036429">
    <property type="entry name" value="SpoA-like_sf"/>
</dbReference>
<accession>A0ABY2SJD2</accession>
<dbReference type="NCBIfam" id="TIGR02551">
    <property type="entry name" value="SpaO_YscQ"/>
    <property type="match status" value="1"/>
</dbReference>
<feature type="domain" description="SpaO N-terminal" evidence="6">
    <location>
        <begin position="68"/>
        <end position="196"/>
    </location>
</feature>
<keyword evidence="3" id="KW-0843">Virulence</keyword>
<feature type="domain" description="Flagellar motor switch protein FliN-like C-terminal" evidence="5">
    <location>
        <begin position="295"/>
        <end position="364"/>
    </location>
</feature>
<feature type="compositionally biased region" description="Low complexity" evidence="4">
    <location>
        <begin position="41"/>
        <end position="55"/>
    </location>
</feature>
<feature type="domain" description="SpaO FliM/N C-terminal related" evidence="7">
    <location>
        <begin position="212"/>
        <end position="272"/>
    </location>
</feature>
<dbReference type="InterPro" id="IPR001543">
    <property type="entry name" value="FliN-like_C"/>
</dbReference>
<comment type="caution">
    <text evidence="8">The sequence shown here is derived from an EMBL/GenBank/DDBJ whole genome shotgun (WGS) entry which is preliminary data.</text>
</comment>
<dbReference type="PANTHER" id="PTHR30034:SF5">
    <property type="entry name" value="SECRETION SYSTEM APPARATUS PROTEIN SSAQ"/>
    <property type="match status" value="1"/>
</dbReference>
<dbReference type="PRINTS" id="PR01339">
    <property type="entry name" value="TYPE3OMOPROT"/>
</dbReference>
<keyword evidence="9" id="KW-1185">Reference proteome</keyword>
<evidence type="ECO:0000256" key="2">
    <source>
        <dbReference type="ARBA" id="ARBA00021925"/>
    </source>
</evidence>
<dbReference type="Pfam" id="PF01052">
    <property type="entry name" value="FliMN_C"/>
    <property type="match status" value="1"/>
</dbReference>
<evidence type="ECO:0000313" key="8">
    <source>
        <dbReference type="EMBL" id="TKI05081.1"/>
    </source>
</evidence>
<protein>
    <recommendedName>
        <fullName evidence="2">Surface presentation of antigens protein SpaO</fullName>
    </recommendedName>
</protein>
<evidence type="ECO:0000256" key="4">
    <source>
        <dbReference type="SAM" id="MobiDB-lite"/>
    </source>
</evidence>
<dbReference type="InterPro" id="IPR003283">
    <property type="entry name" value="T3SS_OMP_SpaO"/>
</dbReference>
<reference evidence="8 9" key="1">
    <citation type="submission" date="2019-04" db="EMBL/GenBank/DDBJ databases">
        <authorList>
            <person name="Li M."/>
            <person name="Gao C."/>
        </authorList>
    </citation>
    <scope>NUCLEOTIDE SEQUENCE [LARGE SCALE GENOMIC DNA]</scope>
    <source>
        <strain evidence="8 9">BGMRC 2031</strain>
    </source>
</reference>
<evidence type="ECO:0000259" key="7">
    <source>
        <dbReference type="Pfam" id="PF26304"/>
    </source>
</evidence>
<gene>
    <name evidence="8" type="ORF">FCN80_15345</name>
</gene>
<evidence type="ECO:0000259" key="5">
    <source>
        <dbReference type="Pfam" id="PF01052"/>
    </source>
</evidence>
<proteinExistence type="inferred from homology"/>